<dbReference type="AlphaFoldDB" id="A0A2Z5PDI8"/>
<dbReference type="GO" id="GO:0016491">
    <property type="term" value="F:oxidoreductase activity"/>
    <property type="evidence" value="ECO:0007669"/>
    <property type="project" value="UniProtKB-ARBA"/>
</dbReference>
<dbReference type="KEGG" id="mmak:MMKA1_11050"/>
<dbReference type="Proteomes" id="UP000264208">
    <property type="component" value="Chromosome"/>
</dbReference>
<gene>
    <name evidence="2" type="ORF">MMKA1_11050</name>
</gene>
<protein>
    <submittedName>
        <fullName evidence="2">Pyruvate/2-ketoisovalerate oxidoreductase subunit delta</fullName>
    </submittedName>
</protein>
<keyword evidence="2" id="KW-0670">Pyruvate</keyword>
<dbReference type="PANTHER" id="PTHR43122">
    <property type="entry name" value="FERREDOXIN SUBUNIT OF PYRUVATE:FLAVODOXIN OXIDOREDUCTASE-RELATED"/>
    <property type="match status" value="1"/>
</dbReference>
<name>A0A2Z5PDI8_METMI</name>
<proteinExistence type="predicted"/>
<dbReference type="PROSITE" id="PS51379">
    <property type="entry name" value="4FE4S_FER_2"/>
    <property type="match status" value="2"/>
</dbReference>
<organism evidence="2 3">
    <name type="scientific">Methanococcus maripaludis KA1</name>
    <dbReference type="NCBI Taxonomy" id="637914"/>
    <lineage>
        <taxon>Archaea</taxon>
        <taxon>Methanobacteriati</taxon>
        <taxon>Methanobacteriota</taxon>
        <taxon>Methanomada group</taxon>
        <taxon>Methanococci</taxon>
        <taxon>Methanococcales</taxon>
        <taxon>Methanococcaceae</taxon>
        <taxon>Methanococcus</taxon>
    </lineage>
</organism>
<evidence type="ECO:0000313" key="3">
    <source>
        <dbReference type="Proteomes" id="UP000264208"/>
    </source>
</evidence>
<dbReference type="PANTHER" id="PTHR43122:SF1">
    <property type="entry name" value="IRON-SULFUR-BINDING PROTEIN"/>
    <property type="match status" value="1"/>
</dbReference>
<dbReference type="RefSeq" id="WP_146778254.1">
    <property type="nucleotide sequence ID" value="NZ_AP011526.1"/>
</dbReference>
<dbReference type="EMBL" id="AP011526">
    <property type="protein sequence ID" value="BAP61222.1"/>
    <property type="molecule type" value="Genomic_DNA"/>
</dbReference>
<feature type="domain" description="4Fe-4S ferredoxin-type" evidence="1">
    <location>
        <begin position="1"/>
        <end position="29"/>
    </location>
</feature>
<sequence length="65" mass="7162">MISIDEELCKGCYICVESCPKKVFRISKGLNKKGIYPSAVGNIEDCNYCGICEIICPDQSIAVKK</sequence>
<feature type="domain" description="4Fe-4S ferredoxin-type" evidence="1">
    <location>
        <begin position="37"/>
        <end position="65"/>
    </location>
</feature>
<evidence type="ECO:0000259" key="1">
    <source>
        <dbReference type="PROSITE" id="PS51379"/>
    </source>
</evidence>
<dbReference type="InterPro" id="IPR017900">
    <property type="entry name" value="4Fe4S_Fe_S_CS"/>
</dbReference>
<reference evidence="2 3" key="1">
    <citation type="submission" date="2009-06" db="EMBL/GenBank/DDBJ databases">
        <title>Molecular Evidence for Microbiologically Influenced Corrosion from genome of Methanogen.</title>
        <authorList>
            <person name="Ito N."/>
            <person name="Tsurumaru H."/>
            <person name="Shimizu A."/>
            <person name="Harada T."/>
            <person name="Hosoyama A."/>
            <person name="Horikawa H."/>
            <person name="Wakai S."/>
            <person name="Sasaki K."/>
            <person name="Nishijima K."/>
            <person name="Ataku H."/>
            <person name="Yamazaki J."/>
            <person name="Mise M."/>
            <person name="Yamazaki S."/>
            <person name="Tanikawa S."/>
            <person name="Harayama S."/>
            <person name="Fujita N."/>
        </authorList>
    </citation>
    <scope>NUCLEOTIDE SEQUENCE [LARGE SCALE GENOMIC DNA]</scope>
    <source>
        <strain evidence="3">KA1 ( NBRC 102054)</strain>
    </source>
</reference>
<dbReference type="Gene3D" id="3.30.70.20">
    <property type="match status" value="1"/>
</dbReference>
<dbReference type="Pfam" id="PF12838">
    <property type="entry name" value="Fer4_7"/>
    <property type="match status" value="1"/>
</dbReference>
<dbReference type="PROSITE" id="PS00198">
    <property type="entry name" value="4FE4S_FER_1"/>
    <property type="match status" value="2"/>
</dbReference>
<evidence type="ECO:0000313" key="2">
    <source>
        <dbReference type="EMBL" id="BAP61222.1"/>
    </source>
</evidence>
<dbReference type="SUPFAM" id="SSF54862">
    <property type="entry name" value="4Fe-4S ferredoxins"/>
    <property type="match status" value="1"/>
</dbReference>
<dbReference type="InterPro" id="IPR017896">
    <property type="entry name" value="4Fe4S_Fe-S-bd"/>
</dbReference>
<accession>A0A2Z5PDI8</accession>
<dbReference type="GeneID" id="41279516"/>